<gene>
    <name evidence="1" type="ORF">LCGC14_0392400</name>
</gene>
<sequence>MSKIVSGILVHDRSDVGPRRIKNRDVELTDVEKDAVVAEWNANEVRGVAQRLEDEREKKIKARVARNARDQAITELTEEGTI</sequence>
<organism evidence="1">
    <name type="scientific">marine sediment metagenome</name>
    <dbReference type="NCBI Taxonomy" id="412755"/>
    <lineage>
        <taxon>unclassified sequences</taxon>
        <taxon>metagenomes</taxon>
        <taxon>ecological metagenomes</taxon>
    </lineage>
</organism>
<name>A0A0F9VLF4_9ZZZZ</name>
<proteinExistence type="predicted"/>
<evidence type="ECO:0000313" key="1">
    <source>
        <dbReference type="EMBL" id="KKN74301.1"/>
    </source>
</evidence>
<accession>A0A0F9VLF4</accession>
<dbReference type="EMBL" id="LAZR01000329">
    <property type="protein sequence ID" value="KKN74301.1"/>
    <property type="molecule type" value="Genomic_DNA"/>
</dbReference>
<comment type="caution">
    <text evidence="1">The sequence shown here is derived from an EMBL/GenBank/DDBJ whole genome shotgun (WGS) entry which is preliminary data.</text>
</comment>
<protein>
    <submittedName>
        <fullName evidence="1">Uncharacterized protein</fullName>
    </submittedName>
</protein>
<reference evidence="1" key="1">
    <citation type="journal article" date="2015" name="Nature">
        <title>Complex archaea that bridge the gap between prokaryotes and eukaryotes.</title>
        <authorList>
            <person name="Spang A."/>
            <person name="Saw J.H."/>
            <person name="Jorgensen S.L."/>
            <person name="Zaremba-Niedzwiedzka K."/>
            <person name="Martijn J."/>
            <person name="Lind A.E."/>
            <person name="van Eijk R."/>
            <person name="Schleper C."/>
            <person name="Guy L."/>
            <person name="Ettema T.J."/>
        </authorList>
    </citation>
    <scope>NUCLEOTIDE SEQUENCE</scope>
</reference>
<dbReference type="AlphaFoldDB" id="A0A0F9VLF4"/>